<dbReference type="InterPro" id="IPR011006">
    <property type="entry name" value="CheY-like_superfamily"/>
</dbReference>
<dbReference type="AlphaFoldDB" id="B3EA46"/>
<dbReference type="SUPFAM" id="SSF52172">
    <property type="entry name" value="CheY-like"/>
    <property type="match status" value="1"/>
</dbReference>
<dbReference type="STRING" id="398767.Glov_0137"/>
<gene>
    <name evidence="4" type="ordered locus">Glov_0137</name>
</gene>
<feature type="modified residue" description="4-aspartylphosphate" evidence="2">
    <location>
        <position position="63"/>
    </location>
</feature>
<dbReference type="Pfam" id="PF00072">
    <property type="entry name" value="Response_reg"/>
    <property type="match status" value="1"/>
</dbReference>
<accession>B3EA46</accession>
<dbReference type="EMBL" id="CP001089">
    <property type="protein sequence ID" value="ACD93874.1"/>
    <property type="molecule type" value="Genomic_DNA"/>
</dbReference>
<protein>
    <submittedName>
        <fullName evidence="4">Response regulator receiver protein</fullName>
    </submittedName>
</protein>
<evidence type="ECO:0000256" key="1">
    <source>
        <dbReference type="ARBA" id="ARBA00022553"/>
    </source>
</evidence>
<dbReference type="InterPro" id="IPR050595">
    <property type="entry name" value="Bact_response_regulator"/>
</dbReference>
<name>B3EA46_TRIL1</name>
<dbReference type="PANTHER" id="PTHR44591">
    <property type="entry name" value="STRESS RESPONSE REGULATOR PROTEIN 1"/>
    <property type="match status" value="1"/>
</dbReference>
<evidence type="ECO:0000313" key="5">
    <source>
        <dbReference type="Proteomes" id="UP000002420"/>
    </source>
</evidence>
<dbReference type="OrthoDB" id="9800029at2"/>
<dbReference type="RefSeq" id="WP_012468233.1">
    <property type="nucleotide sequence ID" value="NC_010814.1"/>
</dbReference>
<reference evidence="4 5" key="1">
    <citation type="submission" date="2008-05" db="EMBL/GenBank/DDBJ databases">
        <title>Complete sequence of chromosome of Geobacter lovleyi SZ.</title>
        <authorList>
            <consortium name="US DOE Joint Genome Institute"/>
            <person name="Lucas S."/>
            <person name="Copeland A."/>
            <person name="Lapidus A."/>
            <person name="Glavina del Rio T."/>
            <person name="Dalin E."/>
            <person name="Tice H."/>
            <person name="Bruce D."/>
            <person name="Goodwin L."/>
            <person name="Pitluck S."/>
            <person name="Chertkov O."/>
            <person name="Meincke L."/>
            <person name="Brettin T."/>
            <person name="Detter J.C."/>
            <person name="Han C."/>
            <person name="Tapia R."/>
            <person name="Kuske C.R."/>
            <person name="Schmutz J."/>
            <person name="Larimer F."/>
            <person name="Land M."/>
            <person name="Hauser L."/>
            <person name="Kyrpides N."/>
            <person name="Mikhailova N."/>
            <person name="Sung Y."/>
            <person name="Fletcher K.E."/>
            <person name="Ritalahti K.M."/>
            <person name="Loeffler F.E."/>
            <person name="Richardson P."/>
        </authorList>
    </citation>
    <scope>NUCLEOTIDE SEQUENCE [LARGE SCALE GENOMIC DNA]</scope>
    <source>
        <strain evidence="5">ATCC BAA-1151 / DSM 17278 / SZ</strain>
    </source>
</reference>
<organism evidence="4 5">
    <name type="scientific">Trichlorobacter lovleyi (strain ATCC BAA-1151 / DSM 17278 / SZ)</name>
    <name type="common">Geobacter lovleyi</name>
    <dbReference type="NCBI Taxonomy" id="398767"/>
    <lineage>
        <taxon>Bacteria</taxon>
        <taxon>Pseudomonadati</taxon>
        <taxon>Thermodesulfobacteriota</taxon>
        <taxon>Desulfuromonadia</taxon>
        <taxon>Geobacterales</taxon>
        <taxon>Geobacteraceae</taxon>
        <taxon>Trichlorobacter</taxon>
    </lineage>
</organism>
<dbReference type="InterPro" id="IPR001789">
    <property type="entry name" value="Sig_transdc_resp-reg_receiver"/>
</dbReference>
<sequence length="150" mass="16199">MKTEFDQKTALAMLWVEDDEMILELQASLIIASFPAITLYTAANGKQGLELFLTHTPDIVVTDINMPEMCGVQMAETIRAIKPDTKLIAISGKTAETGKNGKFSLQSPAGKTTEFDCFIVKPVLLADLFSAIEKCLAEIAQQASKPGCSA</sequence>
<dbReference type="Gene3D" id="3.40.50.2300">
    <property type="match status" value="1"/>
</dbReference>
<dbReference type="GO" id="GO:0000160">
    <property type="term" value="P:phosphorelay signal transduction system"/>
    <property type="evidence" value="ECO:0007669"/>
    <property type="project" value="InterPro"/>
</dbReference>
<dbReference type="PANTHER" id="PTHR44591:SF3">
    <property type="entry name" value="RESPONSE REGULATORY DOMAIN-CONTAINING PROTEIN"/>
    <property type="match status" value="1"/>
</dbReference>
<dbReference type="HOGENOM" id="CLU_000445_69_12_7"/>
<keyword evidence="1 2" id="KW-0597">Phosphoprotein</keyword>
<dbReference type="PROSITE" id="PS50110">
    <property type="entry name" value="RESPONSE_REGULATORY"/>
    <property type="match status" value="1"/>
</dbReference>
<dbReference type="SMART" id="SM00448">
    <property type="entry name" value="REC"/>
    <property type="match status" value="1"/>
</dbReference>
<evidence type="ECO:0000256" key="2">
    <source>
        <dbReference type="PROSITE-ProRule" id="PRU00169"/>
    </source>
</evidence>
<feature type="domain" description="Response regulatory" evidence="3">
    <location>
        <begin position="12"/>
        <end position="136"/>
    </location>
</feature>
<proteinExistence type="predicted"/>
<dbReference type="KEGG" id="glo:Glov_0137"/>
<dbReference type="Proteomes" id="UP000002420">
    <property type="component" value="Chromosome"/>
</dbReference>
<evidence type="ECO:0000313" key="4">
    <source>
        <dbReference type="EMBL" id="ACD93874.1"/>
    </source>
</evidence>
<keyword evidence="5" id="KW-1185">Reference proteome</keyword>
<dbReference type="eggNOG" id="COG4753">
    <property type="taxonomic scope" value="Bacteria"/>
</dbReference>
<evidence type="ECO:0000259" key="3">
    <source>
        <dbReference type="PROSITE" id="PS50110"/>
    </source>
</evidence>